<protein>
    <submittedName>
        <fullName evidence="1">Uncharacterized protein</fullName>
    </submittedName>
</protein>
<accession>A0A2H0USG0</accession>
<comment type="caution">
    <text evidence="1">The sequence shown here is derived from an EMBL/GenBank/DDBJ whole genome shotgun (WGS) entry which is preliminary data.</text>
</comment>
<gene>
    <name evidence="1" type="ORF">COU07_00420</name>
</gene>
<reference evidence="2" key="1">
    <citation type="submission" date="2017-09" db="EMBL/GenBank/DDBJ databases">
        <title>Depth-based differentiation of microbial function through sediment-hosted aquifers and enrichment of novel symbionts in the deep terrestrial subsurface.</title>
        <authorList>
            <person name="Probst A.J."/>
            <person name="Ladd B."/>
            <person name="Jarett J.K."/>
            <person name="Geller-Mcgrath D.E."/>
            <person name="Sieber C.M.K."/>
            <person name="Emerson J.B."/>
            <person name="Anantharaman K."/>
            <person name="Thomas B.C."/>
            <person name="Malmstrom R."/>
            <person name="Stieglmeier M."/>
            <person name="Klingl A."/>
            <person name="Woyke T."/>
            <person name="Ryan C.M."/>
            <person name="Banfield J.F."/>
        </authorList>
    </citation>
    <scope>NUCLEOTIDE SEQUENCE [LARGE SCALE GENOMIC DNA]</scope>
</reference>
<evidence type="ECO:0000313" key="2">
    <source>
        <dbReference type="Proteomes" id="UP000231157"/>
    </source>
</evidence>
<evidence type="ECO:0000313" key="1">
    <source>
        <dbReference type="EMBL" id="PIR89350.1"/>
    </source>
</evidence>
<sequence length="123" mass="14065">MGVIENIIESLKNDQYIEELSKNRGGIYHKEDDLLFVFVDEVDSCDIEFVDRHLDILVKNGNGRTVVGLRIHSIQKSLDALGESLYKILDVAEEKNLIQNPAEKLGYEKARLIAKEIPLIKWN</sequence>
<dbReference type="AlphaFoldDB" id="A0A2H0USG0"/>
<dbReference type="Proteomes" id="UP000231157">
    <property type="component" value="Unassembled WGS sequence"/>
</dbReference>
<dbReference type="EMBL" id="PFAZ01000001">
    <property type="protein sequence ID" value="PIR89350.1"/>
    <property type="molecule type" value="Genomic_DNA"/>
</dbReference>
<proteinExistence type="predicted"/>
<organism evidence="1 2">
    <name type="scientific">Candidatus Harrisonbacteria bacterium CG10_big_fil_rev_8_21_14_0_10_40_38</name>
    <dbReference type="NCBI Taxonomy" id="1974583"/>
    <lineage>
        <taxon>Bacteria</taxon>
        <taxon>Candidatus Harrisoniibacteriota</taxon>
    </lineage>
</organism>
<name>A0A2H0USG0_9BACT</name>